<sequence length="156" mass="16613">MTMWRYAAGGGAGAAAVAAGMMLWSARDAAPAAVLPQRPVQAAPGIEEPLPDRVPEATARTREEKRFGRYDKDRDGRITRDEYLVSRRKAYAKLDANGDGQLSFDEWAAKTTAKFAGADRDKSGAMSAAEFATTAVKRKPARSTPCPPPAAAAEEG</sequence>
<reference evidence="4" key="1">
    <citation type="journal article" date="2019" name="Int. J. Syst. Evol. Microbiol.">
        <title>The Global Catalogue of Microorganisms (GCM) 10K type strain sequencing project: providing services to taxonomists for standard genome sequencing and annotation.</title>
        <authorList>
            <consortium name="The Broad Institute Genomics Platform"/>
            <consortium name="The Broad Institute Genome Sequencing Center for Infectious Disease"/>
            <person name="Wu L."/>
            <person name="Ma J."/>
        </authorList>
    </citation>
    <scope>NUCLEOTIDE SEQUENCE [LARGE SCALE GENOMIC DNA]</scope>
    <source>
        <strain evidence="4">JCM 17498</strain>
    </source>
</reference>
<dbReference type="Proteomes" id="UP001500523">
    <property type="component" value="Unassembled WGS sequence"/>
</dbReference>
<proteinExistence type="predicted"/>
<protein>
    <recommendedName>
        <fullName evidence="2">EF-hand domain-containing protein</fullName>
    </recommendedName>
</protein>
<dbReference type="InterPro" id="IPR018247">
    <property type="entry name" value="EF_Hand_1_Ca_BS"/>
</dbReference>
<dbReference type="SUPFAM" id="SSF47473">
    <property type="entry name" value="EF-hand"/>
    <property type="match status" value="1"/>
</dbReference>
<accession>A0ABP7EQH1</accession>
<keyword evidence="4" id="KW-1185">Reference proteome</keyword>
<dbReference type="Pfam" id="PF13202">
    <property type="entry name" value="EF-hand_5"/>
    <property type="match status" value="2"/>
</dbReference>
<feature type="compositionally biased region" description="Basic and acidic residues" evidence="1">
    <location>
        <begin position="50"/>
        <end position="68"/>
    </location>
</feature>
<dbReference type="EMBL" id="BAABBF010000010">
    <property type="protein sequence ID" value="GAA3722207.1"/>
    <property type="molecule type" value="Genomic_DNA"/>
</dbReference>
<evidence type="ECO:0000256" key="1">
    <source>
        <dbReference type="SAM" id="MobiDB-lite"/>
    </source>
</evidence>
<dbReference type="Gene3D" id="1.10.238.10">
    <property type="entry name" value="EF-hand"/>
    <property type="match status" value="1"/>
</dbReference>
<dbReference type="InterPro" id="IPR002048">
    <property type="entry name" value="EF_hand_dom"/>
</dbReference>
<organism evidence="3 4">
    <name type="scientific">Sphingomonas cynarae</name>
    <dbReference type="NCBI Taxonomy" id="930197"/>
    <lineage>
        <taxon>Bacteria</taxon>
        <taxon>Pseudomonadati</taxon>
        <taxon>Pseudomonadota</taxon>
        <taxon>Alphaproteobacteria</taxon>
        <taxon>Sphingomonadales</taxon>
        <taxon>Sphingomonadaceae</taxon>
        <taxon>Sphingomonas</taxon>
    </lineage>
</organism>
<name>A0ABP7EQH1_9SPHN</name>
<feature type="region of interest" description="Disordered" evidence="1">
    <location>
        <begin position="43"/>
        <end position="68"/>
    </location>
</feature>
<gene>
    <name evidence="3" type="ORF">GCM10022268_33010</name>
</gene>
<evidence type="ECO:0000313" key="4">
    <source>
        <dbReference type="Proteomes" id="UP001500523"/>
    </source>
</evidence>
<feature type="region of interest" description="Disordered" evidence="1">
    <location>
        <begin position="133"/>
        <end position="156"/>
    </location>
</feature>
<evidence type="ECO:0000313" key="3">
    <source>
        <dbReference type="EMBL" id="GAA3722207.1"/>
    </source>
</evidence>
<dbReference type="InterPro" id="IPR011992">
    <property type="entry name" value="EF-hand-dom_pair"/>
</dbReference>
<dbReference type="PROSITE" id="PS00018">
    <property type="entry name" value="EF_HAND_1"/>
    <property type="match status" value="3"/>
</dbReference>
<dbReference type="PROSITE" id="PS50222">
    <property type="entry name" value="EF_HAND_2"/>
    <property type="match status" value="1"/>
</dbReference>
<comment type="caution">
    <text evidence="3">The sequence shown here is derived from an EMBL/GenBank/DDBJ whole genome shotgun (WGS) entry which is preliminary data.</text>
</comment>
<dbReference type="CDD" id="cd00051">
    <property type="entry name" value="EFh"/>
    <property type="match status" value="1"/>
</dbReference>
<feature type="domain" description="EF-hand" evidence="2">
    <location>
        <begin position="58"/>
        <end position="93"/>
    </location>
</feature>
<evidence type="ECO:0000259" key="2">
    <source>
        <dbReference type="PROSITE" id="PS50222"/>
    </source>
</evidence>